<sequence length="267" mass="30041">MNDKPKLGLGGHSFIEALGNDPVASFEEQCSIVAACLDNGIDVIDTTYYQERVALGKVLKQLGRRNEAHIQAWNFFQQLGKENDLVGPTTYEAHHIDVMLEELGTNYIDTLVIHTHDDEVKLNMELELASRWIAEGTIKRAALGMLRLKDLGYVKSDSPISCVLAPYNAFRRDAEDTFRKAKTMGLEVIAMSPFVRGWKLDEIGEDKLKAADILLRWAAHSELVDLVIVSMRKSEWVATNLDTLQRGALSREEADQLESWVQRLGKD</sequence>
<dbReference type="EMBL" id="JAOQIO010000006">
    <property type="protein sequence ID" value="MCU6790770.1"/>
    <property type="molecule type" value="Genomic_DNA"/>
</dbReference>
<comment type="caution">
    <text evidence="2">The sequence shown here is derived from an EMBL/GenBank/DDBJ whole genome shotgun (WGS) entry which is preliminary data.</text>
</comment>
<gene>
    <name evidence="2" type="ORF">OB236_01400</name>
</gene>
<accession>A0ABT2U819</accession>
<evidence type="ECO:0000313" key="2">
    <source>
        <dbReference type="EMBL" id="MCU6790770.1"/>
    </source>
</evidence>
<reference evidence="2 3" key="1">
    <citation type="submission" date="2022-09" db="EMBL/GenBank/DDBJ databases">
        <authorList>
            <person name="Han X.L."/>
            <person name="Wang Q."/>
            <person name="Lu T."/>
        </authorList>
    </citation>
    <scope>NUCLEOTIDE SEQUENCE [LARGE SCALE GENOMIC DNA]</scope>
    <source>
        <strain evidence="2 3">WQ 127069</strain>
    </source>
</reference>
<dbReference type="SUPFAM" id="SSF51430">
    <property type="entry name" value="NAD(P)-linked oxidoreductase"/>
    <property type="match status" value="1"/>
</dbReference>
<evidence type="ECO:0000259" key="1">
    <source>
        <dbReference type="Pfam" id="PF00248"/>
    </source>
</evidence>
<protein>
    <submittedName>
        <fullName evidence="2">Aldo/keto reductase</fullName>
    </submittedName>
</protein>
<dbReference type="Gene3D" id="3.20.20.100">
    <property type="entry name" value="NADP-dependent oxidoreductase domain"/>
    <property type="match status" value="1"/>
</dbReference>
<organism evidence="2 3">
    <name type="scientific">Paenibacillus baimaensis</name>
    <dbReference type="NCBI Taxonomy" id="2982185"/>
    <lineage>
        <taxon>Bacteria</taxon>
        <taxon>Bacillati</taxon>
        <taxon>Bacillota</taxon>
        <taxon>Bacilli</taxon>
        <taxon>Bacillales</taxon>
        <taxon>Paenibacillaceae</taxon>
        <taxon>Paenibacillus</taxon>
    </lineage>
</organism>
<dbReference type="Proteomes" id="UP001652445">
    <property type="component" value="Unassembled WGS sequence"/>
</dbReference>
<dbReference type="PANTHER" id="PTHR43312:SF1">
    <property type="entry name" value="NADP-DEPENDENT OXIDOREDUCTASE DOMAIN-CONTAINING PROTEIN"/>
    <property type="match status" value="1"/>
</dbReference>
<proteinExistence type="predicted"/>
<dbReference type="InterPro" id="IPR023210">
    <property type="entry name" value="NADP_OxRdtase_dom"/>
</dbReference>
<dbReference type="InterPro" id="IPR053135">
    <property type="entry name" value="AKR2_Oxidoreductase"/>
</dbReference>
<keyword evidence="3" id="KW-1185">Reference proteome</keyword>
<dbReference type="Pfam" id="PF00248">
    <property type="entry name" value="Aldo_ket_red"/>
    <property type="match status" value="1"/>
</dbReference>
<name>A0ABT2U819_9BACL</name>
<dbReference type="InterPro" id="IPR036812">
    <property type="entry name" value="NAD(P)_OxRdtase_dom_sf"/>
</dbReference>
<feature type="domain" description="NADP-dependent oxidoreductase" evidence="1">
    <location>
        <begin position="22"/>
        <end position="198"/>
    </location>
</feature>
<dbReference type="RefSeq" id="WP_262682289.1">
    <property type="nucleotide sequence ID" value="NZ_JAOQIO010000006.1"/>
</dbReference>
<dbReference type="PANTHER" id="PTHR43312">
    <property type="entry name" value="D-THREO-ALDOSE 1-DEHYDROGENASE"/>
    <property type="match status" value="1"/>
</dbReference>
<evidence type="ECO:0000313" key="3">
    <source>
        <dbReference type="Proteomes" id="UP001652445"/>
    </source>
</evidence>